<keyword evidence="1" id="KW-1133">Transmembrane helix</keyword>
<feature type="transmembrane region" description="Helical" evidence="1">
    <location>
        <begin position="409"/>
        <end position="428"/>
    </location>
</feature>
<comment type="caution">
    <text evidence="2">The sequence shown here is derived from an EMBL/GenBank/DDBJ whole genome shotgun (WGS) entry which is preliminary data.</text>
</comment>
<dbReference type="RefSeq" id="WP_189573263.1">
    <property type="nucleotide sequence ID" value="NZ_BMXI01000018.1"/>
</dbReference>
<keyword evidence="1" id="KW-0472">Membrane</keyword>
<feature type="transmembrane region" description="Helical" evidence="1">
    <location>
        <begin position="12"/>
        <end position="36"/>
    </location>
</feature>
<reference evidence="2" key="2">
    <citation type="submission" date="2020-09" db="EMBL/GenBank/DDBJ databases">
        <authorList>
            <person name="Sun Q."/>
            <person name="Kim S."/>
        </authorList>
    </citation>
    <scope>NUCLEOTIDE SEQUENCE</scope>
    <source>
        <strain evidence="2">KCTC 12988</strain>
    </source>
</reference>
<evidence type="ECO:0000313" key="2">
    <source>
        <dbReference type="EMBL" id="GHC64941.1"/>
    </source>
</evidence>
<sequence length="498" mass="55148">MKAKKRNRFWRLHSLLGISLGLPLFVIFLAGTLALFEPESLNWTNANFDDSAAKQGALNGVVSNLLEKHPKTDELSVVLATPERPVTDIYLEEAHHPTHYWIDPQSGEATLATDHEADLFHFFVDLHYFEFLPYGIQLSGLIAALFFALILTGTVYQWRSMKQDIHPRNLSLQRKSRWKKVHRFTSLLTLPFQVIYSVTGASLALGLFLAAPAVWVFFEGDQAGLNEVLFPEHMVQAEPLSEKPSFPVDEARAKATSLWGESVEPLIIHIEHTEATEEAAASHTLMVQGKQKGLHFVGNSVVTLDESLNVLHSQSPTSHLGPMMIEGLVNVHFAAFNGFFIKIIFAFFGLIVSLSIGAGVYIFLQRLLQGEEDQGRKTRFLVVTTNWVLGGLPLAVALALHAAQLLPDWPVKVFWVVTGLSLALTVFCRRALLNLSLLAAGAFVLLPLSFLMGQGQSPLQMGDAHGWMVSFFNIFFVVMGLSLALLIRQIGQGTESAE</sequence>
<organism evidence="2 3">
    <name type="scientific">Roseibacillus persicicus</name>
    <dbReference type="NCBI Taxonomy" id="454148"/>
    <lineage>
        <taxon>Bacteria</taxon>
        <taxon>Pseudomonadati</taxon>
        <taxon>Verrucomicrobiota</taxon>
        <taxon>Verrucomicrobiia</taxon>
        <taxon>Verrucomicrobiales</taxon>
        <taxon>Verrucomicrobiaceae</taxon>
        <taxon>Roseibacillus</taxon>
    </lineage>
</organism>
<dbReference type="EMBL" id="BMXI01000018">
    <property type="protein sequence ID" value="GHC64941.1"/>
    <property type="molecule type" value="Genomic_DNA"/>
</dbReference>
<dbReference type="Pfam" id="PF03929">
    <property type="entry name" value="PepSY_TM"/>
    <property type="match status" value="1"/>
</dbReference>
<protein>
    <recommendedName>
        <fullName evidence="4">PepSY domain-containing protein</fullName>
    </recommendedName>
</protein>
<dbReference type="AlphaFoldDB" id="A0A918TV71"/>
<dbReference type="InterPro" id="IPR005625">
    <property type="entry name" value="PepSY-ass_TM"/>
</dbReference>
<gene>
    <name evidence="2" type="ORF">GCM10007100_35900</name>
</gene>
<evidence type="ECO:0000313" key="3">
    <source>
        <dbReference type="Proteomes" id="UP000644507"/>
    </source>
</evidence>
<feature type="transmembrane region" description="Helical" evidence="1">
    <location>
        <begin position="464"/>
        <end position="487"/>
    </location>
</feature>
<feature type="transmembrane region" description="Helical" evidence="1">
    <location>
        <begin position="134"/>
        <end position="158"/>
    </location>
</feature>
<feature type="transmembrane region" description="Helical" evidence="1">
    <location>
        <begin position="380"/>
        <end position="403"/>
    </location>
</feature>
<reference evidence="2" key="1">
    <citation type="journal article" date="2014" name="Int. J. Syst. Evol. Microbiol.">
        <title>Complete genome sequence of Corynebacterium casei LMG S-19264T (=DSM 44701T), isolated from a smear-ripened cheese.</title>
        <authorList>
            <consortium name="US DOE Joint Genome Institute (JGI-PGF)"/>
            <person name="Walter F."/>
            <person name="Albersmeier A."/>
            <person name="Kalinowski J."/>
            <person name="Ruckert C."/>
        </authorList>
    </citation>
    <scope>NUCLEOTIDE SEQUENCE</scope>
    <source>
        <strain evidence="2">KCTC 12988</strain>
    </source>
</reference>
<evidence type="ECO:0008006" key="4">
    <source>
        <dbReference type="Google" id="ProtNLM"/>
    </source>
</evidence>
<feature type="transmembrane region" description="Helical" evidence="1">
    <location>
        <begin position="339"/>
        <end position="364"/>
    </location>
</feature>
<dbReference type="PANTHER" id="PTHR34219:SF4">
    <property type="entry name" value="PEPSY DOMAIN-CONTAINING PROTEIN"/>
    <property type="match status" value="1"/>
</dbReference>
<evidence type="ECO:0000256" key="1">
    <source>
        <dbReference type="SAM" id="Phobius"/>
    </source>
</evidence>
<dbReference type="Proteomes" id="UP000644507">
    <property type="component" value="Unassembled WGS sequence"/>
</dbReference>
<dbReference type="PANTHER" id="PTHR34219">
    <property type="entry name" value="IRON-REGULATED INNER MEMBRANE PROTEIN-RELATED"/>
    <property type="match status" value="1"/>
</dbReference>
<feature type="transmembrane region" description="Helical" evidence="1">
    <location>
        <begin position="435"/>
        <end position="452"/>
    </location>
</feature>
<keyword evidence="3" id="KW-1185">Reference proteome</keyword>
<keyword evidence="1" id="KW-0812">Transmembrane</keyword>
<name>A0A918TV71_9BACT</name>
<feature type="transmembrane region" description="Helical" evidence="1">
    <location>
        <begin position="184"/>
        <end position="217"/>
    </location>
</feature>
<proteinExistence type="predicted"/>
<accession>A0A918TV71</accession>